<dbReference type="PROSITE" id="PS00584">
    <property type="entry name" value="PFKB_KINASES_2"/>
    <property type="match status" value="1"/>
</dbReference>
<keyword evidence="4 7" id="KW-0418">Kinase</keyword>
<sequence>MSDRQARRAWRGTDMKSVVCFGEALIDFQPLSGSDPAEPRTYQQHAGGAPANVAVAVATLGGRSGFVGMLGTDAFGDFLFESLGKAGVEVGHVQRTSAAPTALAFVTLDAHGERSFSFYRQPAADLLFRECKLSPTVFEEAAVFHACSNSLTEEGIAQATLACMRRARQAGVMVAFDVNLRPALWPREANPAPRIWSALAVADVVKLSREELGFLAASVDGEAAMLETLWKSQAALLIVTDGARPLRWLTPRAHGSLESFRVRAVDSTAAGDAFTGGLLFALAKRGIGRESLPALVADSDRFGEVLRFAAACGALAVTRRGAFAAMPTRVEVETLLHSQSPVPAEVLAE</sequence>
<dbReference type="PROSITE" id="PS00583">
    <property type="entry name" value="PFKB_KINASES_1"/>
    <property type="match status" value="1"/>
</dbReference>
<dbReference type="Proteomes" id="UP000198575">
    <property type="component" value="Unassembled WGS sequence"/>
</dbReference>
<dbReference type="InterPro" id="IPR029056">
    <property type="entry name" value="Ribokinase-like"/>
</dbReference>
<dbReference type="Pfam" id="PF00294">
    <property type="entry name" value="PfkB"/>
    <property type="match status" value="1"/>
</dbReference>
<dbReference type="CDD" id="cd01167">
    <property type="entry name" value="bac_FRK"/>
    <property type="match status" value="1"/>
</dbReference>
<dbReference type="InterPro" id="IPR050306">
    <property type="entry name" value="PfkB_Carbo_kinase"/>
</dbReference>
<reference evidence="7 8" key="1">
    <citation type="submission" date="2016-10" db="EMBL/GenBank/DDBJ databases">
        <authorList>
            <person name="de Groot N.N."/>
        </authorList>
    </citation>
    <scope>NUCLEOTIDE SEQUENCE [LARGE SCALE GENOMIC DNA]</scope>
    <source>
        <strain evidence="7 8">CGMCC 1.7659</strain>
    </source>
</reference>
<dbReference type="GO" id="GO:0005524">
    <property type="term" value="F:ATP binding"/>
    <property type="evidence" value="ECO:0007669"/>
    <property type="project" value="UniProtKB-KW"/>
</dbReference>
<name>A0A1I5A7Z2_9GAMM</name>
<evidence type="ECO:0000256" key="3">
    <source>
        <dbReference type="ARBA" id="ARBA00022741"/>
    </source>
</evidence>
<dbReference type="Gene3D" id="3.40.1190.20">
    <property type="match status" value="1"/>
</dbReference>
<dbReference type="PANTHER" id="PTHR43085:SF1">
    <property type="entry name" value="PSEUDOURIDINE KINASE-RELATED"/>
    <property type="match status" value="1"/>
</dbReference>
<protein>
    <submittedName>
        <fullName evidence="7">Fructokinase</fullName>
    </submittedName>
</protein>
<feature type="domain" description="Carbohydrate kinase PfkB" evidence="6">
    <location>
        <begin position="15"/>
        <end position="328"/>
    </location>
</feature>
<accession>A0A1I5A7Z2</accession>
<evidence type="ECO:0000256" key="1">
    <source>
        <dbReference type="ARBA" id="ARBA00010688"/>
    </source>
</evidence>
<dbReference type="GO" id="GO:0016301">
    <property type="term" value="F:kinase activity"/>
    <property type="evidence" value="ECO:0007669"/>
    <property type="project" value="UniProtKB-KW"/>
</dbReference>
<evidence type="ECO:0000259" key="6">
    <source>
        <dbReference type="Pfam" id="PF00294"/>
    </source>
</evidence>
<keyword evidence="5" id="KW-0067">ATP-binding</keyword>
<comment type="similarity">
    <text evidence="1">Belongs to the carbohydrate kinase PfkB family.</text>
</comment>
<dbReference type="STRING" id="578942.SAMN05216289_13334"/>
<keyword evidence="2" id="KW-0808">Transferase</keyword>
<evidence type="ECO:0000313" key="8">
    <source>
        <dbReference type="Proteomes" id="UP000198575"/>
    </source>
</evidence>
<proteinExistence type="inferred from homology"/>
<dbReference type="AlphaFoldDB" id="A0A1I5A7Z2"/>
<dbReference type="SUPFAM" id="SSF53613">
    <property type="entry name" value="Ribokinase-like"/>
    <property type="match status" value="1"/>
</dbReference>
<evidence type="ECO:0000256" key="5">
    <source>
        <dbReference type="ARBA" id="ARBA00022840"/>
    </source>
</evidence>
<dbReference type="EMBL" id="FOVF01000033">
    <property type="protein sequence ID" value="SFN58563.1"/>
    <property type="molecule type" value="Genomic_DNA"/>
</dbReference>
<organism evidence="7 8">
    <name type="scientific">Dokdonella immobilis</name>
    <dbReference type="NCBI Taxonomy" id="578942"/>
    <lineage>
        <taxon>Bacteria</taxon>
        <taxon>Pseudomonadati</taxon>
        <taxon>Pseudomonadota</taxon>
        <taxon>Gammaproteobacteria</taxon>
        <taxon>Lysobacterales</taxon>
        <taxon>Rhodanobacteraceae</taxon>
        <taxon>Dokdonella</taxon>
    </lineage>
</organism>
<keyword evidence="8" id="KW-1185">Reference proteome</keyword>
<evidence type="ECO:0000256" key="4">
    <source>
        <dbReference type="ARBA" id="ARBA00022777"/>
    </source>
</evidence>
<evidence type="ECO:0000313" key="7">
    <source>
        <dbReference type="EMBL" id="SFN58563.1"/>
    </source>
</evidence>
<keyword evidence="3" id="KW-0547">Nucleotide-binding</keyword>
<gene>
    <name evidence="7" type="ORF">SAMN05216289_13334</name>
</gene>
<dbReference type="InterPro" id="IPR002173">
    <property type="entry name" value="Carboh/pur_kinase_PfkB_CS"/>
</dbReference>
<dbReference type="PANTHER" id="PTHR43085">
    <property type="entry name" value="HEXOKINASE FAMILY MEMBER"/>
    <property type="match status" value="1"/>
</dbReference>
<dbReference type="InterPro" id="IPR011611">
    <property type="entry name" value="PfkB_dom"/>
</dbReference>
<evidence type="ECO:0000256" key="2">
    <source>
        <dbReference type="ARBA" id="ARBA00022679"/>
    </source>
</evidence>